<sequence length="228" mass="25764">MKESDLFNPLKKYLSGQGYQVYSEVKNCDLVATRGEEMLIVEIKVRMSLQLVLQAVNRQELNDSVYVAVPLTSGRSYPANFTGIKKLLRRLGIGLIFVRLMKTKTRVEVALHPQDPRLFNIPSRKRNIIREINGRYAEFNKAGEAAKVEKITAFKQLSIRIAVELKNRESASPAQLQKAGLPAKTGRVLSQNVYGWFERVERGVYRLSAAGNSALERYPEVIRKIPSG</sequence>
<dbReference type="HOGENOM" id="CLU_075295_0_0_12"/>
<dbReference type="PATRIC" id="fig|1307761.3.peg.3453"/>
<organism evidence="1 2">
    <name type="scientific">Salinispira pacifica</name>
    <dbReference type="NCBI Taxonomy" id="1307761"/>
    <lineage>
        <taxon>Bacteria</taxon>
        <taxon>Pseudomonadati</taxon>
        <taxon>Spirochaetota</taxon>
        <taxon>Spirochaetia</taxon>
        <taxon>Spirochaetales</taxon>
        <taxon>Spirochaetaceae</taxon>
        <taxon>Salinispira</taxon>
    </lineage>
</organism>
<dbReference type="STRING" id="1307761.L21SP2_3464"/>
<dbReference type="SUPFAM" id="SSF52980">
    <property type="entry name" value="Restriction endonuclease-like"/>
    <property type="match status" value="1"/>
</dbReference>
<proteinExistence type="predicted"/>
<dbReference type="Pfam" id="PF09929">
    <property type="entry name" value="DUF2161"/>
    <property type="match status" value="1"/>
</dbReference>
<evidence type="ECO:0000313" key="1">
    <source>
        <dbReference type="EMBL" id="AHC16800.1"/>
    </source>
</evidence>
<evidence type="ECO:0000313" key="2">
    <source>
        <dbReference type="Proteomes" id="UP000018680"/>
    </source>
</evidence>
<accession>V5WMD3</accession>
<dbReference type="RefSeq" id="WP_024269686.1">
    <property type="nucleotide sequence ID" value="NC_023035.1"/>
</dbReference>
<dbReference type="InterPro" id="IPR011335">
    <property type="entry name" value="Restrct_endonuc-II-like"/>
</dbReference>
<name>V5WMD3_9SPIO</name>
<reference evidence="1 2" key="1">
    <citation type="journal article" date="2015" name="Stand. Genomic Sci.">
        <title>Complete genome sequence and description of Salinispira pacifica gen. nov., sp. nov., a novel spirochaete isolated form a hypersaline microbial mat.</title>
        <authorList>
            <person name="Ben Hania W."/>
            <person name="Joseph M."/>
            <person name="Schumann P."/>
            <person name="Bunk B."/>
            <person name="Fiebig A."/>
            <person name="Sproer C."/>
            <person name="Klenk H.P."/>
            <person name="Fardeau M.L."/>
            <person name="Spring S."/>
        </authorList>
    </citation>
    <scope>NUCLEOTIDE SEQUENCE [LARGE SCALE GENOMIC DNA]</scope>
    <source>
        <strain evidence="1 2">L21-RPul-D2</strain>
    </source>
</reference>
<dbReference type="eggNOG" id="COG5482">
    <property type="taxonomic scope" value="Bacteria"/>
</dbReference>
<dbReference type="EMBL" id="CP006939">
    <property type="protein sequence ID" value="AHC16800.1"/>
    <property type="molecule type" value="Genomic_DNA"/>
</dbReference>
<dbReference type="InterPro" id="IPR018679">
    <property type="entry name" value="DUF2161"/>
</dbReference>
<dbReference type="KEGG" id="slr:L21SP2_3464"/>
<protein>
    <submittedName>
        <fullName evidence="1">Uncharacterized protein</fullName>
    </submittedName>
</protein>
<dbReference type="AlphaFoldDB" id="V5WMD3"/>
<keyword evidence="2" id="KW-1185">Reference proteome</keyword>
<dbReference type="Proteomes" id="UP000018680">
    <property type="component" value="Chromosome"/>
</dbReference>
<gene>
    <name evidence="1" type="ORF">L21SP2_3464</name>
</gene>